<evidence type="ECO:0000313" key="2">
    <source>
        <dbReference type="Proteomes" id="UP000261087"/>
    </source>
</evidence>
<reference evidence="1 2" key="1">
    <citation type="submission" date="2018-08" db="EMBL/GenBank/DDBJ databases">
        <title>A genome reference for cultivated species of the human gut microbiota.</title>
        <authorList>
            <person name="Zou Y."/>
            <person name="Xue W."/>
            <person name="Luo G."/>
        </authorList>
    </citation>
    <scope>NUCLEOTIDE SEQUENCE [LARGE SCALE GENOMIC DNA]</scope>
    <source>
        <strain evidence="1 2">OM02-6</strain>
    </source>
</reference>
<dbReference type="Proteomes" id="UP000261087">
    <property type="component" value="Unassembled WGS sequence"/>
</dbReference>
<gene>
    <name evidence="1" type="ORF">DXB31_00885</name>
</gene>
<organism evidence="1 2">
    <name type="scientific">Thomasclavelia spiroformis</name>
    <dbReference type="NCBI Taxonomy" id="29348"/>
    <lineage>
        <taxon>Bacteria</taxon>
        <taxon>Bacillati</taxon>
        <taxon>Bacillota</taxon>
        <taxon>Erysipelotrichia</taxon>
        <taxon>Erysipelotrichales</taxon>
        <taxon>Coprobacillaceae</taxon>
        <taxon>Thomasclavelia</taxon>
    </lineage>
</organism>
<proteinExistence type="predicted"/>
<evidence type="ECO:0000313" key="1">
    <source>
        <dbReference type="EMBL" id="RGO13137.1"/>
    </source>
</evidence>
<dbReference type="AlphaFoldDB" id="A0A3E5FTF8"/>
<name>A0A3E5FTF8_9FIRM</name>
<protein>
    <submittedName>
        <fullName evidence="1">Uncharacterized protein</fullName>
    </submittedName>
</protein>
<sequence>MTRKELNQKHWKYYLMLENRFIESIEYAELHENNFNTFSNGYALLIQVIGAELDTVFKEFCEFNTSDRKTIADYAQYILTSKPDIINRKILLQEYDIEIQPFQTWDVNQPAQSLQWWTAFTDIKHNRYDQLQQAKQENVLNILGALYLIEMMYLKKITENTSELDIFDESSKLFTLKNWTSKAVPINEVFTVLGDMLEDDDSVLDKKFDV</sequence>
<accession>A0A3E5FTF8</accession>
<dbReference type="EMBL" id="QSVF01000002">
    <property type="protein sequence ID" value="RGO13137.1"/>
    <property type="molecule type" value="Genomic_DNA"/>
</dbReference>
<comment type="caution">
    <text evidence="1">The sequence shown here is derived from an EMBL/GenBank/DDBJ whole genome shotgun (WGS) entry which is preliminary data.</text>
</comment>